<dbReference type="KEGG" id="avu:BK816_07815"/>
<feature type="region of interest" description="Disordered" evidence="1">
    <location>
        <begin position="108"/>
        <end position="128"/>
    </location>
</feature>
<evidence type="ECO:0000313" key="3">
    <source>
        <dbReference type="Proteomes" id="UP000176288"/>
    </source>
</evidence>
<name>A0A1D9MLT8_9ACTO</name>
<gene>
    <name evidence="2" type="ORF">BK816_07815</name>
</gene>
<dbReference type="OrthoDB" id="3726412at2"/>
<evidence type="ECO:0000313" key="2">
    <source>
        <dbReference type="EMBL" id="AOZ73208.1"/>
    </source>
</evidence>
<dbReference type="PROSITE" id="PS51257">
    <property type="entry name" value="PROKAR_LIPOPROTEIN"/>
    <property type="match status" value="1"/>
</dbReference>
<dbReference type="AlphaFoldDB" id="A0A1D9MLT8"/>
<dbReference type="Proteomes" id="UP000176288">
    <property type="component" value="Chromosome"/>
</dbReference>
<protein>
    <recommendedName>
        <fullName evidence="4">Lipoprotein</fullName>
    </recommendedName>
</protein>
<organism evidence="2 3">
    <name type="scientific">Boudabousia tangfeifanii</name>
    <dbReference type="NCBI Taxonomy" id="1912795"/>
    <lineage>
        <taxon>Bacteria</taxon>
        <taxon>Bacillati</taxon>
        <taxon>Actinomycetota</taxon>
        <taxon>Actinomycetes</taxon>
        <taxon>Actinomycetales</taxon>
        <taxon>Actinomycetaceae</taxon>
        <taxon>Boudabousia</taxon>
    </lineage>
</organism>
<accession>A0A1D9MLT8</accession>
<dbReference type="STRING" id="1912795.BK816_07815"/>
<reference evidence="2 3" key="1">
    <citation type="submission" date="2016-10" db="EMBL/GenBank/DDBJ databases">
        <title>Actinomyces aegypiusis sp. nov., isolated from the Aegypius monachus in Qinghai Tibet Plateau China.</title>
        <authorList>
            <person name="Wang Y."/>
        </authorList>
    </citation>
    <scope>NUCLEOTIDE SEQUENCE [LARGE SCALE GENOMIC DNA]</scope>
    <source>
        <strain evidence="2 3">VUL4_3</strain>
    </source>
</reference>
<proteinExistence type="predicted"/>
<feature type="compositionally biased region" description="Polar residues" evidence="1">
    <location>
        <begin position="119"/>
        <end position="128"/>
    </location>
</feature>
<sequence length="249" mass="27842">MEKAITFSLLLSVSIILGGCGQSLPAQNSSPQSLPAYEHWRASVKNEPKHLSESEVTQLRLERAKREKPDWLGDAKIPEVVREVDRDEQPKVLAKCLADQGIEARPTSSGVITGKLDDNGTSGSEQNTDPAALEMKRKRFQAASWECLVKYPVIESQVVDDSAISDQIYYEYYRDWWIPCVEQNFGGKYDRSQIPSLESYLNDHEWNLQGSESWKDISGDYFDPGTSKGMKLDQTCPILPPAAALSGEN</sequence>
<dbReference type="RefSeq" id="WP_071164671.1">
    <property type="nucleotide sequence ID" value="NZ_CP017812.1"/>
</dbReference>
<dbReference type="EMBL" id="CP017812">
    <property type="protein sequence ID" value="AOZ73208.1"/>
    <property type="molecule type" value="Genomic_DNA"/>
</dbReference>
<evidence type="ECO:0000256" key="1">
    <source>
        <dbReference type="SAM" id="MobiDB-lite"/>
    </source>
</evidence>
<keyword evidence="3" id="KW-1185">Reference proteome</keyword>
<evidence type="ECO:0008006" key="4">
    <source>
        <dbReference type="Google" id="ProtNLM"/>
    </source>
</evidence>